<evidence type="ECO:0000256" key="4">
    <source>
        <dbReference type="ARBA" id="ARBA00023224"/>
    </source>
</evidence>
<evidence type="ECO:0000256" key="3">
    <source>
        <dbReference type="ARBA" id="ARBA00023136"/>
    </source>
</evidence>
<dbReference type="Gene3D" id="6.10.340.10">
    <property type="match status" value="1"/>
</dbReference>
<keyword evidence="4 6" id="KW-0807">Transducer</keyword>
<dbReference type="Proteomes" id="UP000551878">
    <property type="component" value="Unassembled WGS sequence"/>
</dbReference>
<dbReference type="Pfam" id="PF00672">
    <property type="entry name" value="HAMP"/>
    <property type="match status" value="1"/>
</dbReference>
<proteinExistence type="inferred from homology"/>
<evidence type="ECO:0000256" key="7">
    <source>
        <dbReference type="SAM" id="Coils"/>
    </source>
</evidence>
<dbReference type="SMART" id="SM00304">
    <property type="entry name" value="HAMP"/>
    <property type="match status" value="1"/>
</dbReference>
<dbReference type="InterPro" id="IPR004089">
    <property type="entry name" value="MCPsignal_dom"/>
</dbReference>
<keyword evidence="3 8" id="KW-0472">Membrane</keyword>
<comment type="subcellular location">
    <subcellularLocation>
        <location evidence="1">Cell membrane</location>
    </subcellularLocation>
</comment>
<dbReference type="GO" id="GO:0005886">
    <property type="term" value="C:plasma membrane"/>
    <property type="evidence" value="ECO:0007669"/>
    <property type="project" value="UniProtKB-SubCell"/>
</dbReference>
<evidence type="ECO:0000256" key="5">
    <source>
        <dbReference type="ARBA" id="ARBA00029447"/>
    </source>
</evidence>
<dbReference type="SUPFAM" id="SSF58104">
    <property type="entry name" value="Methyl-accepting chemotaxis protein (MCP) signaling domain"/>
    <property type="match status" value="1"/>
</dbReference>
<dbReference type="EMBL" id="JACHHB010000010">
    <property type="protein sequence ID" value="MBB5174156.1"/>
    <property type="molecule type" value="Genomic_DNA"/>
</dbReference>
<dbReference type="PROSITE" id="PS50111">
    <property type="entry name" value="CHEMOTAXIS_TRANSDUC_2"/>
    <property type="match status" value="1"/>
</dbReference>
<keyword evidence="8" id="KW-0812">Transmembrane</keyword>
<keyword evidence="12" id="KW-1185">Reference proteome</keyword>
<keyword evidence="8" id="KW-1133">Transmembrane helix</keyword>
<evidence type="ECO:0000259" key="9">
    <source>
        <dbReference type="PROSITE" id="PS50111"/>
    </source>
</evidence>
<dbReference type="SMART" id="SM00283">
    <property type="entry name" value="MA"/>
    <property type="match status" value="1"/>
</dbReference>
<evidence type="ECO:0000313" key="12">
    <source>
        <dbReference type="Proteomes" id="UP000551878"/>
    </source>
</evidence>
<name>A0A840QRP9_9BACI</name>
<feature type="domain" description="Methyl-accepting transducer" evidence="9">
    <location>
        <begin position="166"/>
        <end position="402"/>
    </location>
</feature>
<evidence type="ECO:0000256" key="6">
    <source>
        <dbReference type="PROSITE-ProRule" id="PRU00284"/>
    </source>
</evidence>
<comment type="caution">
    <text evidence="11">The sequence shown here is derived from an EMBL/GenBank/DDBJ whole genome shotgun (WGS) entry which is preliminary data.</text>
</comment>
<dbReference type="InterPro" id="IPR003660">
    <property type="entry name" value="HAMP_dom"/>
</dbReference>
<feature type="transmembrane region" description="Helical" evidence="8">
    <location>
        <begin position="73"/>
        <end position="91"/>
    </location>
</feature>
<accession>A0A840QRP9</accession>
<dbReference type="GO" id="GO:0007165">
    <property type="term" value="P:signal transduction"/>
    <property type="evidence" value="ECO:0007669"/>
    <property type="project" value="UniProtKB-KW"/>
</dbReference>
<dbReference type="Gene3D" id="1.10.287.950">
    <property type="entry name" value="Methyl-accepting chemotaxis protein"/>
    <property type="match status" value="1"/>
</dbReference>
<organism evidence="11 12">
    <name type="scientific">Texcoconibacillus texcoconensis</name>
    <dbReference type="NCBI Taxonomy" id="1095777"/>
    <lineage>
        <taxon>Bacteria</taxon>
        <taxon>Bacillati</taxon>
        <taxon>Bacillota</taxon>
        <taxon>Bacilli</taxon>
        <taxon>Bacillales</taxon>
        <taxon>Bacillaceae</taxon>
        <taxon>Texcoconibacillus</taxon>
    </lineage>
</organism>
<evidence type="ECO:0000256" key="1">
    <source>
        <dbReference type="ARBA" id="ARBA00004236"/>
    </source>
</evidence>
<dbReference type="Pfam" id="PF00015">
    <property type="entry name" value="MCPsignal"/>
    <property type="match status" value="1"/>
</dbReference>
<reference evidence="11 12" key="1">
    <citation type="submission" date="2020-08" db="EMBL/GenBank/DDBJ databases">
        <title>Genomic Encyclopedia of Type Strains, Phase IV (KMG-IV): sequencing the most valuable type-strain genomes for metagenomic binning, comparative biology and taxonomic classification.</title>
        <authorList>
            <person name="Goeker M."/>
        </authorList>
    </citation>
    <scope>NUCLEOTIDE SEQUENCE [LARGE SCALE GENOMIC DNA]</scope>
    <source>
        <strain evidence="11 12">DSM 24696</strain>
    </source>
</reference>
<feature type="coiled-coil region" evidence="7">
    <location>
        <begin position="195"/>
        <end position="229"/>
    </location>
</feature>
<protein>
    <submittedName>
        <fullName evidence="11">Methyl-accepting chemotaxis protein</fullName>
    </submittedName>
</protein>
<dbReference type="PANTHER" id="PTHR32089">
    <property type="entry name" value="METHYL-ACCEPTING CHEMOTAXIS PROTEIN MCPB"/>
    <property type="match status" value="1"/>
</dbReference>
<gene>
    <name evidence="11" type="ORF">HNQ41_002350</name>
</gene>
<keyword evidence="7" id="KW-0175">Coiled coil</keyword>
<evidence type="ECO:0000256" key="8">
    <source>
        <dbReference type="SAM" id="Phobius"/>
    </source>
</evidence>
<comment type="similarity">
    <text evidence="5">Belongs to the methyl-accepting chemotaxis (MCP) protein family.</text>
</comment>
<evidence type="ECO:0000259" key="10">
    <source>
        <dbReference type="PROSITE" id="PS50885"/>
    </source>
</evidence>
<evidence type="ECO:0000256" key="2">
    <source>
        <dbReference type="ARBA" id="ARBA00022475"/>
    </source>
</evidence>
<evidence type="ECO:0000313" key="11">
    <source>
        <dbReference type="EMBL" id="MBB5174156.1"/>
    </source>
</evidence>
<keyword evidence="2" id="KW-1003">Cell membrane</keyword>
<dbReference type="CDD" id="cd11386">
    <property type="entry name" value="MCP_signal"/>
    <property type="match status" value="1"/>
</dbReference>
<dbReference type="PROSITE" id="PS50885">
    <property type="entry name" value="HAMP"/>
    <property type="match status" value="1"/>
</dbReference>
<feature type="domain" description="HAMP" evidence="10">
    <location>
        <begin position="93"/>
        <end position="147"/>
    </location>
</feature>
<sequence length="453" mass="49524">MRQMFNTHHKETSQTKRKRTQLTIGRKLALLIIAAMLFSLIAGAPIAYMQMAIFESGALDVLGTTVNNVLQTYFTLIMNIIITVTFLTIGIRKFVTRPIRELEETIDAMQGNSLDLTQRVDIRSQDELGHLATGFNRLTVNMRDTIQSVHESAENVAASSEENTAAIEEMTAGAEDVSTRADHMSKQAKRGNTAIKNVSQSLRELSSLIEQAKQKADATEMNAGQMSESSDVGKQKVEDVIQVMQTIQTESQTTRDKVNALVDYSKQIHSIVDTITKISEQTNLLALNAAIEASRAGEAGKGFAVVADEVRKLAEQTSKEAENVTSIIEEITSTTSEATQAFEMSDKKVEEGVREVAIAGDALDDIVAAVKRTVTNIQGIKDVTNEEVTTSENIVALIDELANVVEETDANAQEVYETINETTASMQDISTSTDEMSQMAVALKESVSTFKTK</sequence>
<feature type="transmembrane region" description="Helical" evidence="8">
    <location>
        <begin position="28"/>
        <end position="53"/>
    </location>
</feature>
<dbReference type="PANTHER" id="PTHR32089:SF112">
    <property type="entry name" value="LYSOZYME-LIKE PROTEIN-RELATED"/>
    <property type="match status" value="1"/>
</dbReference>
<dbReference type="AlphaFoldDB" id="A0A840QRP9"/>
<dbReference type="CDD" id="cd06225">
    <property type="entry name" value="HAMP"/>
    <property type="match status" value="1"/>
</dbReference>